<feature type="non-terminal residue" evidence="1">
    <location>
        <position position="188"/>
    </location>
</feature>
<name>A0ACA9RYT9_9GLOM</name>
<dbReference type="Proteomes" id="UP000789920">
    <property type="component" value="Unassembled WGS sequence"/>
</dbReference>
<protein>
    <submittedName>
        <fullName evidence="1">13921_t:CDS:1</fullName>
    </submittedName>
</protein>
<organism evidence="1 2">
    <name type="scientific">Racocetra persica</name>
    <dbReference type="NCBI Taxonomy" id="160502"/>
    <lineage>
        <taxon>Eukaryota</taxon>
        <taxon>Fungi</taxon>
        <taxon>Fungi incertae sedis</taxon>
        <taxon>Mucoromycota</taxon>
        <taxon>Glomeromycotina</taxon>
        <taxon>Glomeromycetes</taxon>
        <taxon>Diversisporales</taxon>
        <taxon>Gigasporaceae</taxon>
        <taxon>Racocetra</taxon>
    </lineage>
</organism>
<accession>A0ACA9RYT9</accession>
<dbReference type="EMBL" id="CAJVQC010078441">
    <property type="protein sequence ID" value="CAG8816341.1"/>
    <property type="molecule type" value="Genomic_DNA"/>
</dbReference>
<reference evidence="1" key="1">
    <citation type="submission" date="2021-06" db="EMBL/GenBank/DDBJ databases">
        <authorList>
            <person name="Kallberg Y."/>
            <person name="Tangrot J."/>
            <person name="Rosling A."/>
        </authorList>
    </citation>
    <scope>NUCLEOTIDE SEQUENCE</scope>
    <source>
        <strain evidence="1">MA461A</strain>
    </source>
</reference>
<evidence type="ECO:0000313" key="1">
    <source>
        <dbReference type="EMBL" id="CAG8816341.1"/>
    </source>
</evidence>
<sequence>SCESCSLQESCSFQELHPLQGSQEIPSLQESRETPPSQESRETPPSQESRETPLSQESQETSPLQGTQEPHSFQELYSAVTHTLSLQELQEPPPILIHPLQLQESLTNIEYPSTTPSLTAQILMLSDEITITISPNQIIDPLLQPQENTPLIKNFYVYGFIFLPFWFIGACYVFSTDSQYRRWAKRCF</sequence>
<keyword evidence="2" id="KW-1185">Reference proteome</keyword>
<comment type="caution">
    <text evidence="1">The sequence shown here is derived from an EMBL/GenBank/DDBJ whole genome shotgun (WGS) entry which is preliminary data.</text>
</comment>
<gene>
    <name evidence="1" type="ORF">RPERSI_LOCUS24430</name>
</gene>
<feature type="non-terminal residue" evidence="1">
    <location>
        <position position="1"/>
    </location>
</feature>
<proteinExistence type="predicted"/>
<evidence type="ECO:0000313" key="2">
    <source>
        <dbReference type="Proteomes" id="UP000789920"/>
    </source>
</evidence>